<protein>
    <submittedName>
        <fullName evidence="2">Uncharacterized protein</fullName>
    </submittedName>
</protein>
<gene>
    <name evidence="2" type="ORF">ETF13_23445</name>
</gene>
<dbReference type="AlphaFoldDB" id="A0A483M7Q4"/>
<organism evidence="2">
    <name type="scientific">Klebsiella pneumoniae</name>
    <dbReference type="NCBI Taxonomy" id="573"/>
    <lineage>
        <taxon>Bacteria</taxon>
        <taxon>Pseudomonadati</taxon>
        <taxon>Pseudomonadota</taxon>
        <taxon>Gammaproteobacteria</taxon>
        <taxon>Enterobacterales</taxon>
        <taxon>Enterobacteriaceae</taxon>
        <taxon>Klebsiella/Raoultella group</taxon>
        <taxon>Klebsiella</taxon>
        <taxon>Klebsiella pneumoniae complex</taxon>
    </lineage>
</organism>
<name>A0A483M7Q4_KLEPN</name>
<sequence>MGNTTQSRRPAQAQRRRARTAGAEPLLCRVTANALPDLHFLAICSPGSAPGRQSQRRETRRSPVGPRKRMD</sequence>
<accession>A0A483M7Q4</accession>
<dbReference type="EMBL" id="SDCT01000046">
    <property type="protein sequence ID" value="TCX83068.1"/>
    <property type="molecule type" value="Genomic_DNA"/>
</dbReference>
<evidence type="ECO:0000313" key="2">
    <source>
        <dbReference type="EMBL" id="TCX83068.1"/>
    </source>
</evidence>
<proteinExistence type="predicted"/>
<feature type="region of interest" description="Disordered" evidence="1">
    <location>
        <begin position="1"/>
        <end position="24"/>
    </location>
</feature>
<feature type="compositionally biased region" description="Low complexity" evidence="1">
    <location>
        <begin position="1"/>
        <end position="13"/>
    </location>
</feature>
<reference evidence="2" key="1">
    <citation type="submission" date="2019-01" db="EMBL/GenBank/DDBJ databases">
        <authorList>
            <person name="Lista F."/>
            <person name="Anselmo A."/>
        </authorList>
    </citation>
    <scope>NUCLEOTIDE SEQUENCE</scope>
    <source>
        <strain evidence="2">3S</strain>
    </source>
</reference>
<evidence type="ECO:0000256" key="1">
    <source>
        <dbReference type="SAM" id="MobiDB-lite"/>
    </source>
</evidence>
<feature type="region of interest" description="Disordered" evidence="1">
    <location>
        <begin position="45"/>
        <end position="71"/>
    </location>
</feature>
<comment type="caution">
    <text evidence="2">The sequence shown here is derived from an EMBL/GenBank/DDBJ whole genome shotgun (WGS) entry which is preliminary data.</text>
</comment>